<dbReference type="EMBL" id="JFBU01000001">
    <property type="protein sequence ID" value="EXG83050.1"/>
    <property type="molecule type" value="Genomic_DNA"/>
</dbReference>
<dbReference type="Proteomes" id="UP000053380">
    <property type="component" value="Unassembled WGS sequence"/>
</dbReference>
<feature type="region of interest" description="Disordered" evidence="1">
    <location>
        <begin position="291"/>
        <end position="311"/>
    </location>
</feature>
<accession>A0A010YS64</accession>
<dbReference type="RefSeq" id="WP_051506748.1">
    <property type="nucleotide sequence ID" value="NZ_KK073875.1"/>
</dbReference>
<dbReference type="InterPro" id="IPR001119">
    <property type="entry name" value="SLH_dom"/>
</dbReference>
<evidence type="ECO:0000259" key="2">
    <source>
        <dbReference type="PROSITE" id="PS51272"/>
    </source>
</evidence>
<gene>
    <name evidence="3" type="ORF">SacsacDRAFT_0015</name>
</gene>
<organism evidence="3 4">
    <name type="scientific">Saccharibacillus sacchari DSM 19268</name>
    <dbReference type="NCBI Taxonomy" id="915437"/>
    <lineage>
        <taxon>Bacteria</taxon>
        <taxon>Bacillati</taxon>
        <taxon>Bacillota</taxon>
        <taxon>Bacilli</taxon>
        <taxon>Bacillales</taxon>
        <taxon>Paenibacillaceae</taxon>
        <taxon>Saccharibacillus</taxon>
    </lineage>
</organism>
<proteinExistence type="predicted"/>
<dbReference type="OrthoDB" id="1738667at2"/>
<feature type="domain" description="SLH" evidence="2">
    <location>
        <begin position="21"/>
        <end position="84"/>
    </location>
</feature>
<evidence type="ECO:0000256" key="1">
    <source>
        <dbReference type="SAM" id="MobiDB-lite"/>
    </source>
</evidence>
<dbReference type="Pfam" id="PF00395">
    <property type="entry name" value="SLH"/>
    <property type="match status" value="1"/>
</dbReference>
<sequence>MKKTVKACAALVMAGSFAFAASASAYSDISNEDNAKIAQSLQQMGVMKGIGQDLFAPSVDLTNAQAVQLIVNAFGLETDPGVDYIPVPSFNNDAWYAPAYEAALHNGIKTVTKTDSVSEKMTREQFASLLLEGINTTGQYPTTKMYIFFDDEKEFTGDHLGAIQTLGNMRIISPGGEFRPQDPITRMEAAELVYNAIEFIDKVGGNADNAGEGTEVTEVSVTTAKEADGRVKATLKASLPNPGYGLKIDDVKYDGGKATIQYSITKPEAGMMYPQVITDAEVSTYLTGTPSEVVAEQTGGETGASDAKLLK</sequence>
<dbReference type="AlphaFoldDB" id="A0A010YS64"/>
<name>A0A010YS64_9BACL</name>
<evidence type="ECO:0000313" key="4">
    <source>
        <dbReference type="Proteomes" id="UP000053380"/>
    </source>
</evidence>
<dbReference type="PROSITE" id="PS51272">
    <property type="entry name" value="SLH"/>
    <property type="match status" value="2"/>
</dbReference>
<protein>
    <recommendedName>
        <fullName evidence="2">SLH domain-containing protein</fullName>
    </recommendedName>
</protein>
<dbReference type="HOGENOM" id="CLU_072307_0_0_9"/>
<comment type="caution">
    <text evidence="3">The sequence shown here is derived from an EMBL/GenBank/DDBJ whole genome shotgun (WGS) entry which is preliminary data.</text>
</comment>
<feature type="domain" description="SLH" evidence="2">
    <location>
        <begin position="143"/>
        <end position="207"/>
    </location>
</feature>
<reference evidence="3 4" key="1">
    <citation type="submission" date="2013-07" db="EMBL/GenBank/DDBJ databases">
        <authorList>
            <consortium name="DOE Joint Genome Institute"/>
            <person name="Anderson I."/>
            <person name="Huntemann M."/>
            <person name="Han J."/>
            <person name="Chen A."/>
            <person name="Kyrpides N."/>
            <person name="Mavromatis K."/>
            <person name="Markowitz V."/>
            <person name="Palaniappan K."/>
            <person name="Ivanova N."/>
            <person name="Schaumberg A."/>
            <person name="Pati A."/>
            <person name="Liolios K."/>
            <person name="Nordberg H.P."/>
            <person name="Cantor M.N."/>
            <person name="Hua S.X."/>
            <person name="Woyke T."/>
        </authorList>
    </citation>
    <scope>NUCLEOTIDE SEQUENCE [LARGE SCALE GENOMIC DNA]</scope>
    <source>
        <strain evidence="3 4">DSM 19268</strain>
    </source>
</reference>
<evidence type="ECO:0000313" key="3">
    <source>
        <dbReference type="EMBL" id="EXG83050.1"/>
    </source>
</evidence>
<keyword evidence="4" id="KW-1185">Reference proteome</keyword>